<dbReference type="InterPro" id="IPR055170">
    <property type="entry name" value="GFO_IDH_MocA-like_dom"/>
</dbReference>
<keyword evidence="6" id="KW-1185">Reference proteome</keyword>
<keyword evidence="2" id="KW-0560">Oxidoreductase</keyword>
<dbReference type="VEuPathDB" id="FungiDB:TRICI_000838"/>
<dbReference type="Pfam" id="PF01408">
    <property type="entry name" value="GFO_IDH_MocA"/>
    <property type="match status" value="1"/>
</dbReference>
<reference evidence="5" key="1">
    <citation type="journal article" date="2019" name="G3 (Bethesda)">
        <title>Genome Assemblies of Two Rare Opportunistic Yeast Pathogens: Diutina rugosa (syn. Candida rugosa) and Trichomonascus ciferrii (syn. Candida ciferrii).</title>
        <authorList>
            <person name="Mixao V."/>
            <person name="Saus E."/>
            <person name="Hansen A.P."/>
            <person name="Lass-Florl C."/>
            <person name="Gabaldon T."/>
        </authorList>
    </citation>
    <scope>NUCLEOTIDE SEQUENCE</scope>
    <source>
        <strain evidence="5">CBS 4856</strain>
    </source>
</reference>
<dbReference type="InterPro" id="IPR036291">
    <property type="entry name" value="NAD(P)-bd_dom_sf"/>
</dbReference>
<dbReference type="PANTHER" id="PTHR42840">
    <property type="entry name" value="NAD(P)-BINDING ROSSMANN-FOLD SUPERFAMILY PROTEIN-RELATED"/>
    <property type="match status" value="1"/>
</dbReference>
<evidence type="ECO:0000313" key="5">
    <source>
        <dbReference type="EMBL" id="KAA8916998.1"/>
    </source>
</evidence>
<dbReference type="SUPFAM" id="SSF51735">
    <property type="entry name" value="NAD(P)-binding Rossmann-fold domains"/>
    <property type="match status" value="1"/>
</dbReference>
<feature type="domain" description="Gfo/Idh/MocA-like oxidoreductase N-terminal" evidence="3">
    <location>
        <begin position="6"/>
        <end position="123"/>
    </location>
</feature>
<name>A0A642VAY1_9ASCO</name>
<dbReference type="AlphaFoldDB" id="A0A642VAY1"/>
<comment type="similarity">
    <text evidence="1">Belongs to the Gfo/Idh/MocA family.</text>
</comment>
<dbReference type="GO" id="GO:0006740">
    <property type="term" value="P:NADPH regeneration"/>
    <property type="evidence" value="ECO:0007669"/>
    <property type="project" value="TreeGrafter"/>
</dbReference>
<gene>
    <name evidence="5" type="ORF">TRICI_000838</name>
</gene>
<dbReference type="Gene3D" id="3.40.50.720">
    <property type="entry name" value="NAD(P)-binding Rossmann-like Domain"/>
    <property type="match status" value="1"/>
</dbReference>
<dbReference type="Proteomes" id="UP000761534">
    <property type="component" value="Unassembled WGS sequence"/>
</dbReference>
<accession>A0A642VAY1</accession>
<dbReference type="SUPFAM" id="SSF55347">
    <property type="entry name" value="Glyceraldehyde-3-phosphate dehydrogenase-like, C-terminal domain"/>
    <property type="match status" value="1"/>
</dbReference>
<dbReference type="Pfam" id="PF22725">
    <property type="entry name" value="GFO_IDH_MocA_C3"/>
    <property type="match status" value="1"/>
</dbReference>
<protein>
    <recommendedName>
        <fullName evidence="7">Gfo/Idh/MocA-like oxidoreductase N-terminal domain-containing protein</fullName>
    </recommendedName>
</protein>
<organism evidence="5 6">
    <name type="scientific">Trichomonascus ciferrii</name>
    <dbReference type="NCBI Taxonomy" id="44093"/>
    <lineage>
        <taxon>Eukaryota</taxon>
        <taxon>Fungi</taxon>
        <taxon>Dikarya</taxon>
        <taxon>Ascomycota</taxon>
        <taxon>Saccharomycotina</taxon>
        <taxon>Dipodascomycetes</taxon>
        <taxon>Dipodascales</taxon>
        <taxon>Trichomonascaceae</taxon>
        <taxon>Trichomonascus</taxon>
        <taxon>Trichomonascus ciferrii complex</taxon>
    </lineage>
</organism>
<dbReference type="GO" id="GO:0005737">
    <property type="term" value="C:cytoplasm"/>
    <property type="evidence" value="ECO:0007669"/>
    <property type="project" value="TreeGrafter"/>
</dbReference>
<evidence type="ECO:0000259" key="3">
    <source>
        <dbReference type="Pfam" id="PF01408"/>
    </source>
</evidence>
<evidence type="ECO:0000256" key="2">
    <source>
        <dbReference type="ARBA" id="ARBA00023002"/>
    </source>
</evidence>
<evidence type="ECO:0008006" key="7">
    <source>
        <dbReference type="Google" id="ProtNLM"/>
    </source>
</evidence>
<dbReference type="GO" id="GO:0000166">
    <property type="term" value="F:nucleotide binding"/>
    <property type="evidence" value="ECO:0007669"/>
    <property type="project" value="InterPro"/>
</dbReference>
<feature type="domain" description="GFO/IDH/MocA-like oxidoreductase" evidence="4">
    <location>
        <begin position="137"/>
        <end position="262"/>
    </location>
</feature>
<dbReference type="OrthoDB" id="446809at2759"/>
<dbReference type="Gene3D" id="3.30.360.10">
    <property type="entry name" value="Dihydrodipicolinate Reductase, domain 2"/>
    <property type="match status" value="1"/>
</dbReference>
<dbReference type="EMBL" id="SWFS01000071">
    <property type="protein sequence ID" value="KAA8916998.1"/>
    <property type="molecule type" value="Genomic_DNA"/>
</dbReference>
<proteinExistence type="inferred from homology"/>
<evidence type="ECO:0000256" key="1">
    <source>
        <dbReference type="ARBA" id="ARBA00010928"/>
    </source>
</evidence>
<dbReference type="InterPro" id="IPR000683">
    <property type="entry name" value="Gfo/Idh/MocA-like_OxRdtase_N"/>
</dbReference>
<evidence type="ECO:0000259" key="4">
    <source>
        <dbReference type="Pfam" id="PF22725"/>
    </source>
</evidence>
<dbReference type="GO" id="GO:0016491">
    <property type="term" value="F:oxidoreductase activity"/>
    <property type="evidence" value="ECO:0007669"/>
    <property type="project" value="UniProtKB-KW"/>
</dbReference>
<sequence>MDKKTVRYAISGLGRIGRYHSMNISTRVANAELVAGCTIMDADKQWVKENLPHLRIYDDYDEMLEKEKGSVDAVAIASSTAVHAEQSIKAIEAGYHVFCEKPLSLDVDEAAKVVETAKAHPNQKVLCGFSRRFDASYLDAKKKVDEGLIGKPMVIKAQTGDKQHKDDFFVKYAEKSGGIFVDCTIHDIDLVLYYFGEDVVPQQISAIGSAVIHPELAKFKDCDNAFANVKFWDGRMANFYVTRMMTHGQEDYTEILGTEAKITVNKNVNNNLVTISDPHGVRHEAPEDFYARFEMAFVTELNEFTKYIVNDKPVPFSLDANLKALKWAKYLQHCVETGKVLNFNEKGEPIDY</sequence>
<evidence type="ECO:0000313" key="6">
    <source>
        <dbReference type="Proteomes" id="UP000761534"/>
    </source>
</evidence>
<comment type="caution">
    <text evidence="5">The sequence shown here is derived from an EMBL/GenBank/DDBJ whole genome shotgun (WGS) entry which is preliminary data.</text>
</comment>
<dbReference type="PANTHER" id="PTHR42840:SF3">
    <property type="entry name" value="BINDING ROSSMANN FOLD OXIDOREDUCTASE, PUTATIVE (AFU_ORTHOLOGUE AFUA_2G10240)-RELATED"/>
    <property type="match status" value="1"/>
</dbReference>